<protein>
    <submittedName>
        <fullName evidence="6">DUF4870 domain-containing protein</fullName>
    </submittedName>
</protein>
<keyword evidence="4 5" id="KW-0472">Membrane</keyword>
<evidence type="ECO:0000256" key="5">
    <source>
        <dbReference type="SAM" id="Phobius"/>
    </source>
</evidence>
<keyword evidence="2 5" id="KW-0812">Transmembrane</keyword>
<reference evidence="6" key="1">
    <citation type="journal article" date="2023" name="Antibiotics">
        <title>Prevalence and Molecular Characterization of Methicillin-Resistant Staphylococci (MRS) and Mammaliicocci (MRM) in Dromedary Camels from Algeria: First Detection of SCCmec-mecC Hybrid in Methicillin-Resistant Mammaliicoccus lentus.</title>
        <authorList>
            <person name="Belhout C."/>
            <person name="Boyen F."/>
            <person name="Vereecke N."/>
            <person name="Theuns S."/>
            <person name="Taibi N."/>
            <person name="Stegger M."/>
            <person name="de la Fe-Rodriguez P.Y."/>
            <person name="Bouayad L."/>
            <person name="Elgroud R."/>
            <person name="Butaye P."/>
        </authorList>
    </citation>
    <scope>NUCLEOTIDE SEQUENCE</scope>
    <source>
        <strain evidence="6">7048</strain>
    </source>
</reference>
<dbReference type="InterPro" id="IPR019109">
    <property type="entry name" value="MamF_MmsF"/>
</dbReference>
<feature type="transmembrane region" description="Helical" evidence="5">
    <location>
        <begin position="37"/>
        <end position="58"/>
    </location>
</feature>
<dbReference type="EMBL" id="CP118848">
    <property type="protein sequence ID" value="WHI59437.1"/>
    <property type="molecule type" value="Genomic_DNA"/>
</dbReference>
<sequence length="133" mass="15131">MTNSEQNPFQESTIHEENNINIDNQTSTNDDERLFGMLIYLTSLFTALIAPLIIWLIKRDESSFVDRIGKDYLNFFISYTIWGIVAGVLCLIIIGIILLPILAILVFIFTIIGAVKAYQGETYLPPLSIRFIK</sequence>
<keyword evidence="3 5" id="KW-1133">Transmembrane helix</keyword>
<organism evidence="6 7">
    <name type="scientific">Mammaliicoccus lentus</name>
    <name type="common">Staphylococcus lentus</name>
    <dbReference type="NCBI Taxonomy" id="42858"/>
    <lineage>
        <taxon>Bacteria</taxon>
        <taxon>Bacillati</taxon>
        <taxon>Bacillota</taxon>
        <taxon>Bacilli</taxon>
        <taxon>Bacillales</taxon>
        <taxon>Staphylococcaceae</taxon>
        <taxon>Mammaliicoccus</taxon>
    </lineage>
</organism>
<dbReference type="AlphaFoldDB" id="A0AAX3W359"/>
<accession>A0AAX3W359</accession>
<proteinExistence type="predicted"/>
<dbReference type="Proteomes" id="UP001223261">
    <property type="component" value="Chromosome"/>
</dbReference>
<name>A0AAX3W359_MAMLE</name>
<dbReference type="RefSeq" id="WP_017000907.1">
    <property type="nucleotide sequence ID" value="NZ_CP059679.1"/>
</dbReference>
<evidence type="ECO:0000256" key="3">
    <source>
        <dbReference type="ARBA" id="ARBA00022989"/>
    </source>
</evidence>
<evidence type="ECO:0000256" key="2">
    <source>
        <dbReference type="ARBA" id="ARBA00022692"/>
    </source>
</evidence>
<gene>
    <name evidence="6" type="ORF">PYH69_12020</name>
</gene>
<feature type="transmembrane region" description="Helical" evidence="5">
    <location>
        <begin position="79"/>
        <end position="112"/>
    </location>
</feature>
<evidence type="ECO:0000313" key="6">
    <source>
        <dbReference type="EMBL" id="WHI59437.1"/>
    </source>
</evidence>
<dbReference type="Pfam" id="PF09685">
    <property type="entry name" value="MamF_MmsF"/>
    <property type="match status" value="1"/>
</dbReference>
<comment type="subcellular location">
    <subcellularLocation>
        <location evidence="1">Membrane</location>
        <topology evidence="1">Multi-pass membrane protein</topology>
    </subcellularLocation>
</comment>
<evidence type="ECO:0000313" key="7">
    <source>
        <dbReference type="Proteomes" id="UP001223261"/>
    </source>
</evidence>
<evidence type="ECO:0000256" key="1">
    <source>
        <dbReference type="ARBA" id="ARBA00004141"/>
    </source>
</evidence>
<evidence type="ECO:0000256" key="4">
    <source>
        <dbReference type="ARBA" id="ARBA00023136"/>
    </source>
</evidence>